<dbReference type="RefSeq" id="WP_125578739.1">
    <property type="nucleotide sequence ID" value="NZ_JBHTOF010000079.1"/>
</dbReference>
<dbReference type="EMBL" id="JBHTOF010000079">
    <property type="protein sequence ID" value="MFD1465743.1"/>
    <property type="molecule type" value="Genomic_DNA"/>
</dbReference>
<sequence>MTSQNDLIVTTLPKSTSLSNAVANEKLYAEPINDFFSKSTTTAITDQVVCKDGGITYVIEN</sequence>
<evidence type="ECO:0000313" key="2">
    <source>
        <dbReference type="Proteomes" id="UP001597244"/>
    </source>
</evidence>
<reference evidence="2" key="1">
    <citation type="journal article" date="2019" name="Int. J. Syst. Evol. Microbiol.">
        <title>The Global Catalogue of Microorganisms (GCM) 10K type strain sequencing project: providing services to taxonomists for standard genome sequencing and annotation.</title>
        <authorList>
            <consortium name="The Broad Institute Genomics Platform"/>
            <consortium name="The Broad Institute Genome Sequencing Center for Infectious Disease"/>
            <person name="Wu L."/>
            <person name="Ma J."/>
        </authorList>
    </citation>
    <scope>NUCLEOTIDE SEQUENCE [LARGE SCALE GENOMIC DNA]</scope>
    <source>
        <strain evidence="2">CCM 8951</strain>
    </source>
</reference>
<dbReference type="Proteomes" id="UP001597244">
    <property type="component" value="Unassembled WGS sequence"/>
</dbReference>
<organism evidence="1 2">
    <name type="scientific">Lapidilactobacillus mulanensis</name>
    <dbReference type="NCBI Taxonomy" id="2485999"/>
    <lineage>
        <taxon>Bacteria</taxon>
        <taxon>Bacillati</taxon>
        <taxon>Bacillota</taxon>
        <taxon>Bacilli</taxon>
        <taxon>Lactobacillales</taxon>
        <taxon>Lactobacillaceae</taxon>
        <taxon>Lapidilactobacillus</taxon>
    </lineage>
</organism>
<protein>
    <submittedName>
        <fullName evidence="1">Uncharacterized protein</fullName>
    </submittedName>
</protein>
<gene>
    <name evidence="1" type="ORF">ACFQ4L_06680</name>
</gene>
<evidence type="ECO:0000313" key="1">
    <source>
        <dbReference type="EMBL" id="MFD1465743.1"/>
    </source>
</evidence>
<proteinExistence type="predicted"/>
<comment type="caution">
    <text evidence="1">The sequence shown here is derived from an EMBL/GenBank/DDBJ whole genome shotgun (WGS) entry which is preliminary data.</text>
</comment>
<keyword evidence="2" id="KW-1185">Reference proteome</keyword>
<accession>A0ABW4DPU6</accession>
<name>A0ABW4DPU6_9LACO</name>